<evidence type="ECO:0000313" key="3">
    <source>
        <dbReference type="Ensembl" id="ENSUMAP00000016102"/>
    </source>
</evidence>
<evidence type="ECO:0000259" key="2">
    <source>
        <dbReference type="Pfam" id="PF15783"/>
    </source>
</evidence>
<dbReference type="PANTHER" id="PTHR21856:SF7">
    <property type="entry name" value="FIBROUS SHEATH-INTERACTING PROTEIN 2"/>
    <property type="match status" value="1"/>
</dbReference>
<proteinExistence type="predicted"/>
<feature type="compositionally biased region" description="Polar residues" evidence="1">
    <location>
        <begin position="305"/>
        <end position="314"/>
    </location>
</feature>
<feature type="region of interest" description="Disordered" evidence="1">
    <location>
        <begin position="1"/>
        <end position="40"/>
    </location>
</feature>
<dbReference type="GeneTree" id="ENSGT00680000100018"/>
<evidence type="ECO:0000256" key="1">
    <source>
        <dbReference type="SAM" id="MobiDB-lite"/>
    </source>
</evidence>
<dbReference type="Pfam" id="PF15783">
    <property type="entry name" value="FSIP2"/>
    <property type="match status" value="1"/>
</dbReference>
<feature type="compositionally biased region" description="Basic and acidic residues" evidence="1">
    <location>
        <begin position="166"/>
        <end position="186"/>
    </location>
</feature>
<feature type="domain" description="Fibrous sheath-interacting protein 2 C-terminal" evidence="2">
    <location>
        <begin position="537"/>
        <end position="847"/>
    </location>
</feature>
<dbReference type="InterPro" id="IPR038891">
    <property type="entry name" value="FSIP2"/>
</dbReference>
<dbReference type="AlphaFoldDB" id="A0A452U5V4"/>
<feature type="region of interest" description="Disordered" evidence="1">
    <location>
        <begin position="151"/>
        <end position="196"/>
    </location>
</feature>
<sequence>MAPRKNESKKQDTLDIKEEKRQGDEVYQHLSSATDDTKNKKVVLEPDLKIDKKSDKKRGISLEKDDRPSELPPLKSKVRNRKIQEKRRDSPAYRVTDDKQILPLKHVQNFTESIYRNVLEIPPFQGPVDDSKSPDPLGDKAVYVTQADGKDFAQPASTNPAKHNAPAKEEENKKSKDKEIKSKPSKPDNPPENNCGIFPANFLEDVLSEIVNKLVFNSSLGRDDACPNVTKNVNQAELYDTAMKLIDSLLKEFSDAQIKVWSPGQGSQFLPSADKVSSVHNVPLRQKEASVDKAPREKKMAAPTKTASSDESPSMANILSSDKMLVNKIVHSSICNILQEYRSQDSIYKDISSNGENLARKLANAVIEEIFQHQLNLLLYDEVLAAACLPLESKEVMKKVHKVVQTACKECQTSSPYTIMLPYEFLESIIASLLSKIFSTVANAETEISEDNLHTELDFLQMKLVSTIMTEISKDKDMIVQYVESLHPNDDEIIQLVVQTIYNNLLPQFGSQESIQNCVSSGCKILSETVVNLVVQEPSRAYKLPFHIIEEIAVNFLSKLLSMFPKVDKKQNNSLNAEMQTIISKILSSFQEYLSKSQIILVPQATESPTLSLADSTSIEKVVTSVYNSVLRRSGSHISVYKDLMGKKSNVLSDIIGLLMVKEISNSEFHAQVKVEASSSELVLEAVKIMEKVVKIIDDLKSKKKLLTKKETVLDARFLEEMLALFLAKLVRLPSASSRDAKNLSKSEVNKIASQLTKSVTAEISRNNISVAAANPEETFLSPESIEIISQIVDSVYNQVLQQSGTHEELYYDMKGTNNVFPKEVASLLISKVFSCPLEIINPKDSQLTQKLQ</sequence>
<accession>A0A452U5V4</accession>
<feature type="compositionally biased region" description="Basic and acidic residues" evidence="1">
    <location>
        <begin position="53"/>
        <end position="69"/>
    </location>
</feature>
<reference evidence="3" key="1">
    <citation type="submission" date="2019-03" db="UniProtKB">
        <authorList>
            <consortium name="Ensembl"/>
        </authorList>
    </citation>
    <scope>IDENTIFICATION</scope>
</reference>
<dbReference type="InterPro" id="IPR031554">
    <property type="entry name" value="FSIP2_C"/>
</dbReference>
<dbReference type="GO" id="GO:0005739">
    <property type="term" value="C:mitochondrion"/>
    <property type="evidence" value="ECO:0007669"/>
    <property type="project" value="TreeGrafter"/>
</dbReference>
<name>A0A452U5V4_URSMA</name>
<organism evidence="3">
    <name type="scientific">Ursus maritimus</name>
    <name type="common">Polar bear</name>
    <name type="synonym">Thalarctos maritimus</name>
    <dbReference type="NCBI Taxonomy" id="29073"/>
    <lineage>
        <taxon>Eukaryota</taxon>
        <taxon>Metazoa</taxon>
        <taxon>Chordata</taxon>
        <taxon>Craniata</taxon>
        <taxon>Vertebrata</taxon>
        <taxon>Euteleostomi</taxon>
        <taxon>Mammalia</taxon>
        <taxon>Eutheria</taxon>
        <taxon>Laurasiatheria</taxon>
        <taxon>Carnivora</taxon>
        <taxon>Caniformia</taxon>
        <taxon>Ursidae</taxon>
        <taxon>Ursus</taxon>
    </lineage>
</organism>
<feature type="compositionally biased region" description="Basic and acidic residues" evidence="1">
    <location>
        <begin position="285"/>
        <end position="300"/>
    </location>
</feature>
<feature type="region of interest" description="Disordered" evidence="1">
    <location>
        <begin position="281"/>
        <end position="314"/>
    </location>
</feature>
<dbReference type="PANTHER" id="PTHR21856">
    <property type="entry name" value="FIBROUS SHEATH-INTERACTING PROTEIN 2"/>
    <property type="match status" value="1"/>
</dbReference>
<feature type="region of interest" description="Disordered" evidence="1">
    <location>
        <begin position="53"/>
        <end position="97"/>
    </location>
</feature>
<feature type="compositionally biased region" description="Basic and acidic residues" evidence="1">
    <location>
        <begin position="1"/>
        <end position="27"/>
    </location>
</feature>
<feature type="compositionally biased region" description="Basic and acidic residues" evidence="1">
    <location>
        <begin position="82"/>
        <end position="97"/>
    </location>
</feature>
<dbReference type="OMA" id="EPSWAYK"/>
<dbReference type="Ensembl" id="ENSUMAT00000019047.1">
    <property type="protein sequence ID" value="ENSUMAP00000016102.1"/>
    <property type="gene ID" value="ENSUMAG00000011840.1"/>
</dbReference>
<protein>
    <recommendedName>
        <fullName evidence="2">Fibrous sheath-interacting protein 2 C-terminal domain-containing protein</fullName>
    </recommendedName>
</protein>